<dbReference type="Proteomes" id="UP000256980">
    <property type="component" value="Unassembled WGS sequence"/>
</dbReference>
<dbReference type="OrthoDB" id="1443826at2"/>
<protein>
    <submittedName>
        <fullName evidence="1">Uncharacterized protein</fullName>
    </submittedName>
</protein>
<dbReference type="PROSITE" id="PS51257">
    <property type="entry name" value="PROKAR_LIPOPROTEIN"/>
    <property type="match status" value="1"/>
</dbReference>
<proteinExistence type="predicted"/>
<sequence>MKYSTFFKIGVFCLTILLLGCEKDEIKSPQIEYVDGGIGTSQTSGAIEFNFNIPNNYATGRVRIEFPQANLLNEVNGIGYKQIRFSSVYSGTYNYTFEFWGIENNNSEGETEVPSLSKFFIIDETIEVKNGQTLIITQDVD</sequence>
<dbReference type="EMBL" id="QRDV01000001">
    <property type="protein sequence ID" value="RED46503.1"/>
    <property type="molecule type" value="Genomic_DNA"/>
</dbReference>
<comment type="caution">
    <text evidence="1">The sequence shown here is derived from an EMBL/GenBank/DDBJ whole genome shotgun (WGS) entry which is preliminary data.</text>
</comment>
<dbReference type="AlphaFoldDB" id="A0A3D9HAJ2"/>
<name>A0A3D9HAJ2_9FLAO</name>
<evidence type="ECO:0000313" key="2">
    <source>
        <dbReference type="Proteomes" id="UP000256980"/>
    </source>
</evidence>
<gene>
    <name evidence="1" type="ORF">DFQ10_101274</name>
</gene>
<accession>A0A3D9HAJ2</accession>
<dbReference type="RefSeq" id="WP_115815636.1">
    <property type="nucleotide sequence ID" value="NZ_QRDV01000001.1"/>
</dbReference>
<keyword evidence="2" id="KW-1185">Reference proteome</keyword>
<evidence type="ECO:0000313" key="1">
    <source>
        <dbReference type="EMBL" id="RED46503.1"/>
    </source>
</evidence>
<organism evidence="1 2">
    <name type="scientific">Winogradskyella eximia</name>
    <dbReference type="NCBI Taxonomy" id="262006"/>
    <lineage>
        <taxon>Bacteria</taxon>
        <taxon>Pseudomonadati</taxon>
        <taxon>Bacteroidota</taxon>
        <taxon>Flavobacteriia</taxon>
        <taxon>Flavobacteriales</taxon>
        <taxon>Flavobacteriaceae</taxon>
        <taxon>Winogradskyella</taxon>
    </lineage>
</organism>
<reference evidence="1 2" key="1">
    <citation type="submission" date="2018-07" db="EMBL/GenBank/DDBJ databases">
        <title>Genomic Encyclopedia of Type Strains, Phase III (KMG-III): the genomes of soil and plant-associated and newly described type strains.</title>
        <authorList>
            <person name="Whitman W."/>
        </authorList>
    </citation>
    <scope>NUCLEOTIDE SEQUENCE [LARGE SCALE GENOMIC DNA]</scope>
    <source>
        <strain evidence="1 2">CECT 7946</strain>
    </source>
</reference>